<dbReference type="Pfam" id="PF00578">
    <property type="entry name" value="AhpC-TSA"/>
    <property type="match status" value="1"/>
</dbReference>
<dbReference type="InterPro" id="IPR036249">
    <property type="entry name" value="Thioredoxin-like_sf"/>
</dbReference>
<dbReference type="Gene3D" id="3.40.30.10">
    <property type="entry name" value="Glutaredoxin"/>
    <property type="match status" value="1"/>
</dbReference>
<protein>
    <submittedName>
        <fullName evidence="3">TlpA family protein disulfide reductase</fullName>
    </submittedName>
</protein>
<dbReference type="InterPro" id="IPR013766">
    <property type="entry name" value="Thioredoxin_domain"/>
</dbReference>
<feature type="domain" description="Thioredoxin" evidence="2">
    <location>
        <begin position="129"/>
        <end position="267"/>
    </location>
</feature>
<keyword evidence="1" id="KW-1133">Transmembrane helix</keyword>
<organism evidence="3 4">
    <name type="scientific">Polaribacter cellanae</name>
    <dbReference type="NCBI Taxonomy" id="2818493"/>
    <lineage>
        <taxon>Bacteria</taxon>
        <taxon>Pseudomonadati</taxon>
        <taxon>Bacteroidota</taxon>
        <taxon>Flavobacteriia</taxon>
        <taxon>Flavobacteriales</taxon>
        <taxon>Flavobacteriaceae</taxon>
    </lineage>
</organism>
<dbReference type="RefSeq" id="WP_208078014.1">
    <property type="nucleotide sequence ID" value="NZ_CP071869.1"/>
</dbReference>
<evidence type="ECO:0000259" key="2">
    <source>
        <dbReference type="PROSITE" id="PS51352"/>
    </source>
</evidence>
<dbReference type="PANTHER" id="PTHR42852">
    <property type="entry name" value="THIOL:DISULFIDE INTERCHANGE PROTEIN DSBE"/>
    <property type="match status" value="1"/>
</dbReference>
<proteinExistence type="predicted"/>
<dbReference type="KEGG" id="pcea:J3359_15870"/>
<dbReference type="Proteomes" id="UP000663920">
    <property type="component" value="Chromosome"/>
</dbReference>
<reference evidence="3 4" key="1">
    <citation type="submission" date="2021-03" db="EMBL/GenBank/DDBJ databases">
        <title>Complete genome of Polaribacter_sp.SM13.</title>
        <authorList>
            <person name="Jeong S.W."/>
            <person name="Bae J.W."/>
        </authorList>
    </citation>
    <scope>NUCLEOTIDE SEQUENCE [LARGE SCALE GENOMIC DNA]</scope>
    <source>
        <strain evidence="3 4">SM13</strain>
    </source>
</reference>
<dbReference type="GO" id="GO:0016491">
    <property type="term" value="F:oxidoreductase activity"/>
    <property type="evidence" value="ECO:0007669"/>
    <property type="project" value="InterPro"/>
</dbReference>
<dbReference type="SUPFAM" id="SSF52833">
    <property type="entry name" value="Thioredoxin-like"/>
    <property type="match status" value="1"/>
</dbReference>
<accession>A0A975CMW8</accession>
<dbReference type="GO" id="GO:0016209">
    <property type="term" value="F:antioxidant activity"/>
    <property type="evidence" value="ECO:0007669"/>
    <property type="project" value="InterPro"/>
</dbReference>
<feature type="transmembrane region" description="Helical" evidence="1">
    <location>
        <begin position="7"/>
        <end position="28"/>
    </location>
</feature>
<dbReference type="PANTHER" id="PTHR42852:SF17">
    <property type="entry name" value="THIOREDOXIN-LIKE PROTEIN HI_1115"/>
    <property type="match status" value="1"/>
</dbReference>
<sequence>MKIRQISILKISVLTILLTCFCSINLIAQNKETDKVEKKEYLKGLTKASEKDLSDKQIMFDGESIPVYNIKGKRIRGNEMMEAMMSGNYTPDFYIDSNKEIKVAVLRIATEDEKKMMKEMQAQINSQSDLIGTDASVFSATDINGNEFSLNSLKGKIIVMNFWFIECKPCVMEMPELNELVKKYKNKDIVFLGFATNSKSRIDSFLKKKDFYYTIIPNSEKIAIDYKVSGYPTHIIIDKNSKIVYSTTGLGSTTINDIEKTIESLIQK</sequence>
<keyword evidence="1" id="KW-0472">Membrane</keyword>
<keyword evidence="4" id="KW-1185">Reference proteome</keyword>
<evidence type="ECO:0000256" key="1">
    <source>
        <dbReference type="SAM" id="Phobius"/>
    </source>
</evidence>
<dbReference type="PROSITE" id="PS51352">
    <property type="entry name" value="THIOREDOXIN_2"/>
    <property type="match status" value="1"/>
</dbReference>
<dbReference type="InterPro" id="IPR000866">
    <property type="entry name" value="AhpC/TSA"/>
</dbReference>
<evidence type="ECO:0000313" key="4">
    <source>
        <dbReference type="Proteomes" id="UP000663920"/>
    </source>
</evidence>
<name>A0A975CMW8_9FLAO</name>
<dbReference type="CDD" id="cd02966">
    <property type="entry name" value="TlpA_like_family"/>
    <property type="match status" value="1"/>
</dbReference>
<gene>
    <name evidence="3" type="ORF">J3359_15870</name>
</gene>
<dbReference type="AlphaFoldDB" id="A0A975CMW8"/>
<dbReference type="EMBL" id="CP071869">
    <property type="protein sequence ID" value="QTE22264.1"/>
    <property type="molecule type" value="Genomic_DNA"/>
</dbReference>
<evidence type="ECO:0000313" key="3">
    <source>
        <dbReference type="EMBL" id="QTE22264.1"/>
    </source>
</evidence>
<keyword evidence="1" id="KW-0812">Transmembrane</keyword>
<dbReference type="InterPro" id="IPR050553">
    <property type="entry name" value="Thioredoxin_ResA/DsbE_sf"/>
</dbReference>